<dbReference type="GO" id="GO:0046872">
    <property type="term" value="F:metal ion binding"/>
    <property type="evidence" value="ECO:0007669"/>
    <property type="project" value="UniProtKB-KW"/>
</dbReference>
<dbReference type="Proteomes" id="UP000543804">
    <property type="component" value="Unassembled WGS sequence"/>
</dbReference>
<dbReference type="EC" id="3.5.4.28" evidence="4"/>
<dbReference type="InterPro" id="IPR023512">
    <property type="entry name" value="Deaminase_MtaD/DadD"/>
</dbReference>
<feature type="binding site" evidence="4">
    <location>
        <position position="62"/>
    </location>
    <ligand>
        <name>Zn(2+)</name>
        <dbReference type="ChEBI" id="CHEBI:29105"/>
    </ligand>
</feature>
<dbReference type="Gene3D" id="3.20.20.140">
    <property type="entry name" value="Metal-dependent hydrolases"/>
    <property type="match status" value="1"/>
</dbReference>
<reference evidence="6 7" key="1">
    <citation type="submission" date="2020-04" db="EMBL/GenBank/DDBJ databases">
        <authorList>
            <person name="Hitch T.C.A."/>
            <person name="Wylensek D."/>
            <person name="Clavel T."/>
        </authorList>
    </citation>
    <scope>NUCLEOTIDE SEQUENCE [LARGE SCALE GENOMIC DNA]</scope>
    <source>
        <strain evidence="6 7">PG-130-P53-12</strain>
    </source>
</reference>
<dbReference type="InterPro" id="IPR032466">
    <property type="entry name" value="Metal_Hydrolase"/>
</dbReference>
<evidence type="ECO:0000259" key="5">
    <source>
        <dbReference type="Pfam" id="PF01979"/>
    </source>
</evidence>
<dbReference type="CDD" id="cd01298">
    <property type="entry name" value="ATZ_TRZ_like"/>
    <property type="match status" value="1"/>
</dbReference>
<comment type="function">
    <text evidence="4">Catalyzes the deamination of 5-methylthioadenosine and S-adenosyl-L-homocysteine into 5-methylthioinosine and S-inosyl-L-homocysteine, respectively. Is also able to deaminate adenosine.</text>
</comment>
<dbReference type="InterPro" id="IPR011059">
    <property type="entry name" value="Metal-dep_hydrolase_composite"/>
</dbReference>
<protein>
    <recommendedName>
        <fullName evidence="4">5-methylthioadenosine/S-adenosylhomocysteine deaminase</fullName>
        <shortName evidence="4">MTA/SAH deaminase</shortName>
        <ecNumber evidence="4">3.5.4.28</ecNumber>
        <ecNumber evidence="4">3.5.4.31</ecNumber>
    </recommendedName>
</protein>
<evidence type="ECO:0000256" key="3">
    <source>
        <dbReference type="ARBA" id="ARBA00022833"/>
    </source>
</evidence>
<dbReference type="InterPro" id="IPR006680">
    <property type="entry name" value="Amidohydro-rel"/>
</dbReference>
<keyword evidence="7" id="KW-1185">Reference proteome</keyword>
<dbReference type="RefSeq" id="WP_031585531.1">
    <property type="nucleotide sequence ID" value="NZ_DBGAXS010000101.1"/>
</dbReference>
<comment type="caution">
    <text evidence="4">Lacks conserved residue(s) required for the propagation of feature annotation.</text>
</comment>
<dbReference type="HAMAP" id="MF_01281">
    <property type="entry name" value="MTA_SAH_deamin"/>
    <property type="match status" value="1"/>
</dbReference>
<dbReference type="PANTHER" id="PTHR43794">
    <property type="entry name" value="AMINOHYDROLASE SSNA-RELATED"/>
    <property type="match status" value="1"/>
</dbReference>
<comment type="similarity">
    <text evidence="4">Belongs to the metallo-dependent hydrolases superfamily. MTA/SAH deaminase family.</text>
</comment>
<dbReference type="SUPFAM" id="SSF51556">
    <property type="entry name" value="Metallo-dependent hydrolases"/>
    <property type="match status" value="1"/>
</dbReference>
<sequence>MKTLIKDAAVVRPDGTTAQASIAVDGTRIAAVGAVPEGFAADEIIDGKDMLAVPGFVNAHTHASMTLLRSYADDMELMEWLNNHIWPVEAKMVSDDIYWGAALAAVEMIKSGTTTFADMYGPFMERVADVVAQSGMRGVLSRGIIGVAPDGEKKIEENVTLYKDYHGAADGRITVMFGPHAPYTCPPDFLKKVARAAQQLGAEVHIHMNETRAEIAQIEKQYGKRPFAYVEETGLFESGTLAAHCVHLDDEEIAIMKKHHIRVAHNPGSNMKLASGTAPVPRLREEGICVALGTDGASSNNNLDMLQEIQLAALLHKVTSYDPLAVPALEALKMGTEYGAEAVGLKDVGRLEAGAKADITLVSMKGAAWCPRHNEVSLLVYSGSAADVDTVLCDGKILMRHRALQTLDEEKILFEASRCAARLTR</sequence>
<dbReference type="Pfam" id="PF01979">
    <property type="entry name" value="Amidohydro_1"/>
    <property type="match status" value="1"/>
</dbReference>
<gene>
    <name evidence="4" type="primary">mtaD</name>
    <name evidence="6" type="ORF">HF878_09860</name>
</gene>
<evidence type="ECO:0000256" key="1">
    <source>
        <dbReference type="ARBA" id="ARBA00022723"/>
    </source>
</evidence>
<feature type="binding site" evidence="4">
    <location>
        <position position="210"/>
    </location>
    <ligand>
        <name>substrate</name>
    </ligand>
</feature>
<dbReference type="Gene3D" id="2.30.40.10">
    <property type="entry name" value="Urease, subunit C, domain 1"/>
    <property type="match status" value="1"/>
</dbReference>
<feature type="binding site" evidence="4">
    <location>
        <position position="60"/>
    </location>
    <ligand>
        <name>Zn(2+)</name>
        <dbReference type="ChEBI" id="CHEBI:29105"/>
    </ligand>
</feature>
<name>A0A848B717_9FIRM</name>
<organism evidence="6 7">
    <name type="scientific">Selenomonas bovis</name>
    <dbReference type="NCBI Taxonomy" id="416586"/>
    <lineage>
        <taxon>Bacteria</taxon>
        <taxon>Bacillati</taxon>
        <taxon>Bacillota</taxon>
        <taxon>Negativicutes</taxon>
        <taxon>Selenomonadales</taxon>
        <taxon>Selenomonadaceae</taxon>
        <taxon>Selenomonas</taxon>
    </lineage>
</organism>
<feature type="binding site" evidence="4">
    <location>
        <position position="295"/>
    </location>
    <ligand>
        <name>substrate</name>
    </ligand>
</feature>
<evidence type="ECO:0000256" key="2">
    <source>
        <dbReference type="ARBA" id="ARBA00022801"/>
    </source>
</evidence>
<dbReference type="FunFam" id="3.20.20.140:FF:000014">
    <property type="entry name" value="5-methylthioadenosine/S-adenosylhomocysteine deaminase"/>
    <property type="match status" value="1"/>
</dbReference>
<dbReference type="AlphaFoldDB" id="A0A848B717"/>
<feature type="binding site" evidence="4">
    <location>
        <position position="207"/>
    </location>
    <ligand>
        <name>Zn(2+)</name>
        <dbReference type="ChEBI" id="CHEBI:29105"/>
    </ligand>
</feature>
<evidence type="ECO:0000313" key="7">
    <source>
        <dbReference type="Proteomes" id="UP000543804"/>
    </source>
</evidence>
<comment type="catalytic activity">
    <reaction evidence="4">
        <text>S-methyl-5'-thioadenosine + H2O + H(+) = S-methyl-5'-thioinosine + NH4(+)</text>
        <dbReference type="Rhea" id="RHEA:25025"/>
        <dbReference type="ChEBI" id="CHEBI:15377"/>
        <dbReference type="ChEBI" id="CHEBI:15378"/>
        <dbReference type="ChEBI" id="CHEBI:17509"/>
        <dbReference type="ChEBI" id="CHEBI:28938"/>
        <dbReference type="ChEBI" id="CHEBI:48595"/>
        <dbReference type="EC" id="3.5.4.31"/>
    </reaction>
</comment>
<dbReference type="GO" id="GO:0090614">
    <property type="term" value="F:5'-methylthioadenosine deaminase activity"/>
    <property type="evidence" value="ECO:0007669"/>
    <property type="project" value="UniProtKB-UniRule"/>
</dbReference>
<comment type="caution">
    <text evidence="6">The sequence shown here is derived from an EMBL/GenBank/DDBJ whole genome shotgun (WGS) entry which is preliminary data.</text>
</comment>
<dbReference type="PANTHER" id="PTHR43794:SF11">
    <property type="entry name" value="AMIDOHYDROLASE-RELATED DOMAIN-CONTAINING PROTEIN"/>
    <property type="match status" value="1"/>
</dbReference>
<feature type="binding site" evidence="4">
    <location>
        <position position="295"/>
    </location>
    <ligand>
        <name>Zn(2+)</name>
        <dbReference type="ChEBI" id="CHEBI:29105"/>
    </ligand>
</feature>
<accession>A0A848B717</accession>
<keyword evidence="2 4" id="KW-0378">Hydrolase</keyword>
<feature type="binding site" evidence="4">
    <location>
        <position position="180"/>
    </location>
    <ligand>
        <name>substrate</name>
    </ligand>
</feature>
<feature type="domain" description="Amidohydrolase-related" evidence="5">
    <location>
        <begin position="52"/>
        <end position="398"/>
    </location>
</feature>
<keyword evidence="3 4" id="KW-0862">Zinc</keyword>
<keyword evidence="1 4" id="KW-0479">Metal-binding</keyword>
<dbReference type="InterPro" id="IPR050287">
    <property type="entry name" value="MTA/SAH_deaminase"/>
</dbReference>
<evidence type="ECO:0000313" key="6">
    <source>
        <dbReference type="EMBL" id="NMD99753.1"/>
    </source>
</evidence>
<feature type="binding site" evidence="4">
    <location>
        <position position="89"/>
    </location>
    <ligand>
        <name>substrate</name>
    </ligand>
</feature>
<proteinExistence type="inferred from homology"/>
<evidence type="ECO:0000256" key="4">
    <source>
        <dbReference type="HAMAP-Rule" id="MF_01281"/>
    </source>
</evidence>
<dbReference type="EMBL" id="JABAFA010000053">
    <property type="protein sequence ID" value="NMD99753.1"/>
    <property type="molecule type" value="Genomic_DNA"/>
</dbReference>
<dbReference type="EC" id="3.5.4.31" evidence="4"/>
<comment type="catalytic activity">
    <reaction evidence="4">
        <text>S-adenosyl-L-homocysteine + H2O + H(+) = S-inosyl-L-homocysteine + NH4(+)</text>
        <dbReference type="Rhea" id="RHEA:20716"/>
        <dbReference type="ChEBI" id="CHEBI:15377"/>
        <dbReference type="ChEBI" id="CHEBI:15378"/>
        <dbReference type="ChEBI" id="CHEBI:28938"/>
        <dbReference type="ChEBI" id="CHEBI:57856"/>
        <dbReference type="ChEBI" id="CHEBI:57985"/>
        <dbReference type="EC" id="3.5.4.28"/>
    </reaction>
</comment>
<feature type="binding site" evidence="4">
    <location>
        <position position="142"/>
    </location>
    <ligand>
        <name>substrate</name>
    </ligand>
</feature>
<dbReference type="SUPFAM" id="SSF51338">
    <property type="entry name" value="Composite domain of metallo-dependent hydrolases"/>
    <property type="match status" value="1"/>
</dbReference>
<dbReference type="GO" id="GO:0050270">
    <property type="term" value="F:S-adenosylhomocysteine deaminase activity"/>
    <property type="evidence" value="ECO:0007669"/>
    <property type="project" value="UniProtKB-UniRule"/>
</dbReference>
<comment type="cofactor">
    <cofactor evidence="4">
        <name>Zn(2+)</name>
        <dbReference type="ChEBI" id="CHEBI:29105"/>
    </cofactor>
    <text evidence="4">Binds 1 zinc ion per subunit.</text>
</comment>